<organism evidence="1 2">
    <name type="scientific">candidate division WWE3 bacterium CG22_combo_CG10-13_8_21_14_all_39_12</name>
    <dbReference type="NCBI Taxonomy" id="1975094"/>
    <lineage>
        <taxon>Bacteria</taxon>
        <taxon>Katanobacteria</taxon>
    </lineage>
</organism>
<evidence type="ECO:0000313" key="1">
    <source>
        <dbReference type="EMBL" id="PIP56511.1"/>
    </source>
</evidence>
<proteinExistence type="predicted"/>
<dbReference type="Proteomes" id="UP000228495">
    <property type="component" value="Unassembled WGS sequence"/>
</dbReference>
<comment type="caution">
    <text evidence="1">The sequence shown here is derived from an EMBL/GenBank/DDBJ whole genome shotgun (WGS) entry which is preliminary data.</text>
</comment>
<name>A0A2H0BFU0_UNCKA</name>
<protein>
    <submittedName>
        <fullName evidence="1">Uncharacterized protein</fullName>
    </submittedName>
</protein>
<reference evidence="1 2" key="1">
    <citation type="submission" date="2017-09" db="EMBL/GenBank/DDBJ databases">
        <title>Depth-based differentiation of microbial function through sediment-hosted aquifers and enrichment of novel symbionts in the deep terrestrial subsurface.</title>
        <authorList>
            <person name="Probst A.J."/>
            <person name="Ladd B."/>
            <person name="Jarett J.K."/>
            <person name="Geller-Mcgrath D.E."/>
            <person name="Sieber C.M."/>
            <person name="Emerson J.B."/>
            <person name="Anantharaman K."/>
            <person name="Thomas B.C."/>
            <person name="Malmstrom R."/>
            <person name="Stieglmeier M."/>
            <person name="Klingl A."/>
            <person name="Woyke T."/>
            <person name="Ryan C.M."/>
            <person name="Banfield J.F."/>
        </authorList>
    </citation>
    <scope>NUCLEOTIDE SEQUENCE [LARGE SCALE GENOMIC DNA]</scope>
    <source>
        <strain evidence="1">CG22_combo_CG10-13_8_21_14_all_39_12</strain>
    </source>
</reference>
<gene>
    <name evidence="1" type="ORF">COX05_02670</name>
</gene>
<evidence type="ECO:0000313" key="2">
    <source>
        <dbReference type="Proteomes" id="UP000228495"/>
    </source>
</evidence>
<dbReference type="AlphaFoldDB" id="A0A2H0BFU0"/>
<accession>A0A2H0BFU0</accession>
<sequence length="141" mass="16167">MDSTLRKALQAGYRSARTHLQRGYGIPEYVFYGWINAMRLSHWDYYLEDSGGNAIYWGDNELVYLWEVFDHDDETIFDSDEGGVNEWLLLHTMLNLKGQHHIRVLLKGKGIGKGFGNAQEFIEAIKYGVAHVGNSYGSYVE</sequence>
<dbReference type="EMBL" id="PCSU01000043">
    <property type="protein sequence ID" value="PIP56511.1"/>
    <property type="molecule type" value="Genomic_DNA"/>
</dbReference>